<feature type="signal peptide" evidence="5">
    <location>
        <begin position="1"/>
        <end position="21"/>
    </location>
</feature>
<keyword evidence="4 5" id="KW-0732">Signal</keyword>
<accession>A0A2Z3YSI2</accession>
<dbReference type="GO" id="GO:1901678">
    <property type="term" value="P:iron coordination entity transport"/>
    <property type="evidence" value="ECO:0007669"/>
    <property type="project" value="UniProtKB-ARBA"/>
</dbReference>
<evidence type="ECO:0000256" key="4">
    <source>
        <dbReference type="ARBA" id="ARBA00022729"/>
    </source>
</evidence>
<dbReference type="PROSITE" id="PS50983">
    <property type="entry name" value="FE_B12_PBP"/>
    <property type="match status" value="1"/>
</dbReference>
<evidence type="ECO:0000256" key="1">
    <source>
        <dbReference type="ARBA" id="ARBA00004196"/>
    </source>
</evidence>
<dbReference type="Proteomes" id="UP000247696">
    <property type="component" value="Chromosome"/>
</dbReference>
<protein>
    <submittedName>
        <fullName evidence="7">Fe(3+)-citrate-binding protein YfmC</fullName>
    </submittedName>
</protein>
<dbReference type="PROSITE" id="PS51257">
    <property type="entry name" value="PROKAR_LIPOPROTEIN"/>
    <property type="match status" value="1"/>
</dbReference>
<dbReference type="CDD" id="cd01146">
    <property type="entry name" value="FhuD"/>
    <property type="match status" value="1"/>
</dbReference>
<proteinExistence type="inferred from homology"/>
<reference evidence="8" key="1">
    <citation type="submission" date="2017-11" db="EMBL/GenBank/DDBJ databases">
        <title>Otitis media/interna in a cat caused by the recently described species Corynebacterium provencense.</title>
        <authorList>
            <person name="Kittl S."/>
            <person name="Brodard I."/>
            <person name="Rychener L."/>
            <person name="Jores J."/>
            <person name="Roosje P."/>
            <person name="Gobeli Brawand S."/>
        </authorList>
    </citation>
    <scope>NUCLEOTIDE SEQUENCE [LARGE SCALE GENOMIC DNA]</scope>
    <source>
        <strain evidence="8">17KM38</strain>
    </source>
</reference>
<evidence type="ECO:0000313" key="8">
    <source>
        <dbReference type="Proteomes" id="UP000247696"/>
    </source>
</evidence>
<organism evidence="7 8">
    <name type="scientific">Corynebacterium provencense</name>
    <dbReference type="NCBI Taxonomy" id="1737425"/>
    <lineage>
        <taxon>Bacteria</taxon>
        <taxon>Bacillati</taxon>
        <taxon>Actinomycetota</taxon>
        <taxon>Actinomycetes</taxon>
        <taxon>Mycobacteriales</taxon>
        <taxon>Corynebacteriaceae</taxon>
        <taxon>Corynebacterium</taxon>
    </lineage>
</organism>
<evidence type="ECO:0000259" key="6">
    <source>
        <dbReference type="PROSITE" id="PS50983"/>
    </source>
</evidence>
<keyword evidence="3" id="KW-0813">Transport</keyword>
<evidence type="ECO:0000256" key="3">
    <source>
        <dbReference type="ARBA" id="ARBA00022448"/>
    </source>
</evidence>
<dbReference type="AlphaFoldDB" id="A0A2Z3YSI2"/>
<dbReference type="SUPFAM" id="SSF53807">
    <property type="entry name" value="Helical backbone' metal receptor"/>
    <property type="match status" value="1"/>
</dbReference>
<dbReference type="Pfam" id="PF01497">
    <property type="entry name" value="Peripla_BP_2"/>
    <property type="match status" value="1"/>
</dbReference>
<keyword evidence="8" id="KW-1185">Reference proteome</keyword>
<dbReference type="OrthoDB" id="1846031at2"/>
<dbReference type="PANTHER" id="PTHR30532:SF24">
    <property type="entry name" value="FERRIC ENTEROBACTIN-BINDING PERIPLASMIC PROTEIN FEPB"/>
    <property type="match status" value="1"/>
</dbReference>
<dbReference type="GO" id="GO:0030288">
    <property type="term" value="C:outer membrane-bounded periplasmic space"/>
    <property type="evidence" value="ECO:0007669"/>
    <property type="project" value="TreeGrafter"/>
</dbReference>
<feature type="domain" description="Fe/B12 periplasmic-binding" evidence="6">
    <location>
        <begin position="71"/>
        <end position="358"/>
    </location>
</feature>
<comment type="similarity">
    <text evidence="2">Belongs to the bacterial solute-binding protein 8 family.</text>
</comment>
<name>A0A2Z3YSI2_9CORY</name>
<dbReference type="KEGG" id="cpre:Csp1_25110"/>
<feature type="chain" id="PRO_5039419922" evidence="5">
    <location>
        <begin position="22"/>
        <end position="364"/>
    </location>
</feature>
<evidence type="ECO:0000256" key="2">
    <source>
        <dbReference type="ARBA" id="ARBA00008814"/>
    </source>
</evidence>
<evidence type="ECO:0000256" key="5">
    <source>
        <dbReference type="SAM" id="SignalP"/>
    </source>
</evidence>
<evidence type="ECO:0000313" key="7">
    <source>
        <dbReference type="EMBL" id="AWT27259.1"/>
    </source>
</evidence>
<dbReference type="RefSeq" id="WP_110482228.1">
    <property type="nucleotide sequence ID" value="NZ_CP024988.1"/>
</dbReference>
<dbReference type="EMBL" id="CP024988">
    <property type="protein sequence ID" value="AWT27259.1"/>
    <property type="molecule type" value="Genomic_DNA"/>
</dbReference>
<dbReference type="InterPro" id="IPR002491">
    <property type="entry name" value="ABC_transptr_periplasmic_BD"/>
</dbReference>
<dbReference type="InterPro" id="IPR051313">
    <property type="entry name" value="Bact_iron-sidero_bind"/>
</dbReference>
<dbReference type="STRING" id="1737425.GCA_900049755_01384"/>
<dbReference type="PANTHER" id="PTHR30532">
    <property type="entry name" value="IRON III DICITRATE-BINDING PERIPLASMIC PROTEIN"/>
    <property type="match status" value="1"/>
</dbReference>
<comment type="subcellular location">
    <subcellularLocation>
        <location evidence="1">Cell envelope</location>
    </subcellularLocation>
</comment>
<sequence length="364" mass="38742">MKTFLRRTASMWRTAAAGVLAAVTLGAAVACSSGDDGDSAAGTSGESGDGNFPVTVGHVYGETEIPEKPERVVTIGWITHDIVAALGTAPVGVDETWGGDDEGFTPWFRRQVQDVLGADMPETTNRDDGTTDIEKIAILKPDLILAPHSGVTADDYSKLSSIAPTVAYQEKPWQSGNWQDLTRTVAKALGEDARATELISETGDAMAAEAAKHPQLAGKNFLYGLTLPPEGSSSIGIYVSGDPRVAFLREFGLVDSPSLKTDLNVEDADSFYGDISLENLQRVKTDLFVGWSGGHDETEDTLDNPAVARWEPVKSGHYYLIEDETLASATNAPSPLSIRWSLDQGFLDDLASAVDGGAVVRPAR</sequence>
<dbReference type="Gene3D" id="3.40.50.1980">
    <property type="entry name" value="Nitrogenase molybdenum iron protein domain"/>
    <property type="match status" value="2"/>
</dbReference>
<gene>
    <name evidence="7" type="primary">yfmC_2</name>
    <name evidence="7" type="ORF">Csp1_25110</name>
</gene>